<organism evidence="4 5">
    <name type="scientific">candidate division MSBL1 archaeon SCGC-AAA259B11</name>
    <dbReference type="NCBI Taxonomy" id="1698260"/>
    <lineage>
        <taxon>Archaea</taxon>
        <taxon>Methanobacteriati</taxon>
        <taxon>Methanobacteriota</taxon>
        <taxon>candidate division MSBL1</taxon>
    </lineage>
</organism>
<dbReference type="InterPro" id="IPR002820">
    <property type="entry name" value="Mopterin_CF_biosynth-C_dom"/>
</dbReference>
<dbReference type="NCBIfam" id="TIGR00581">
    <property type="entry name" value="moaC"/>
    <property type="match status" value="1"/>
</dbReference>
<evidence type="ECO:0000256" key="2">
    <source>
        <dbReference type="ARBA" id="ARBA00023150"/>
    </source>
</evidence>
<dbReference type="Proteomes" id="UP000070184">
    <property type="component" value="Unassembled WGS sequence"/>
</dbReference>
<dbReference type="GO" id="GO:0061799">
    <property type="term" value="F:cyclic pyranopterin monophosphate synthase activity"/>
    <property type="evidence" value="ECO:0007669"/>
    <property type="project" value="TreeGrafter"/>
</dbReference>
<dbReference type="PATRIC" id="fig|1698260.3.peg.366"/>
<gene>
    <name evidence="4" type="ORF">AKJ61_02010</name>
</gene>
<evidence type="ECO:0000313" key="5">
    <source>
        <dbReference type="Proteomes" id="UP000070184"/>
    </source>
</evidence>
<comment type="caution">
    <text evidence="4">The sequence shown here is derived from an EMBL/GenBank/DDBJ whole genome shotgun (WGS) entry which is preliminary data.</text>
</comment>
<proteinExistence type="predicted"/>
<dbReference type="InterPro" id="IPR050105">
    <property type="entry name" value="MoCo_biosynth_MoaA/MoaC"/>
</dbReference>
<dbReference type="InterPro" id="IPR023045">
    <property type="entry name" value="MoaC"/>
</dbReference>
<dbReference type="SUPFAM" id="SSF55040">
    <property type="entry name" value="Molybdenum cofactor biosynthesis protein C, MoaC"/>
    <property type="match status" value="1"/>
</dbReference>
<dbReference type="GO" id="GO:0006777">
    <property type="term" value="P:Mo-molybdopterin cofactor biosynthetic process"/>
    <property type="evidence" value="ECO:0007669"/>
    <property type="project" value="UniProtKB-KW"/>
</dbReference>
<evidence type="ECO:0000259" key="3">
    <source>
        <dbReference type="Pfam" id="PF01967"/>
    </source>
</evidence>
<evidence type="ECO:0000313" key="4">
    <source>
        <dbReference type="EMBL" id="KXA89854.1"/>
    </source>
</evidence>
<sequence length="144" mass="15678">MSEMVDIGGKEHVNRIAKASGFIKLHPETIQKIKGKQVPKGDVISVAKTAGIMAIKNTTQIVPLTHPIPITGAKVNFVVQEEGVKVKVKVKSRGQTGVEMEALSGATASLLTVWDMVKGFEKDEEGQYPDTRITDIQVKEKVKK</sequence>
<dbReference type="EMBL" id="LHXK01000020">
    <property type="protein sequence ID" value="KXA89854.1"/>
    <property type="molecule type" value="Genomic_DNA"/>
</dbReference>
<dbReference type="Gene3D" id="3.30.70.640">
    <property type="entry name" value="Molybdopterin cofactor biosynthesis C (MoaC) domain"/>
    <property type="match status" value="1"/>
</dbReference>
<dbReference type="AlphaFoldDB" id="A0A133U6M6"/>
<dbReference type="Pfam" id="PF01967">
    <property type="entry name" value="MoaC"/>
    <property type="match status" value="1"/>
</dbReference>
<comment type="pathway">
    <text evidence="1">Cofactor biosynthesis; molybdopterin biosynthesis.</text>
</comment>
<dbReference type="PANTHER" id="PTHR22960:SF0">
    <property type="entry name" value="MOLYBDENUM COFACTOR BIOSYNTHESIS PROTEIN 1"/>
    <property type="match status" value="1"/>
</dbReference>
<reference evidence="4 5" key="1">
    <citation type="journal article" date="2016" name="Sci. Rep.">
        <title>Metabolic traits of an uncultured archaeal lineage -MSBL1- from brine pools of the Red Sea.</title>
        <authorList>
            <person name="Mwirichia R."/>
            <person name="Alam I."/>
            <person name="Rashid M."/>
            <person name="Vinu M."/>
            <person name="Ba-Alawi W."/>
            <person name="Anthony Kamau A."/>
            <person name="Kamanda Ngugi D."/>
            <person name="Goker M."/>
            <person name="Klenk H.P."/>
            <person name="Bajic V."/>
            <person name="Stingl U."/>
        </authorList>
    </citation>
    <scope>NUCLEOTIDE SEQUENCE [LARGE SCALE GENOMIC DNA]</scope>
    <source>
        <strain evidence="4">SCGC-AAA259B11</strain>
    </source>
</reference>
<evidence type="ECO:0000256" key="1">
    <source>
        <dbReference type="ARBA" id="ARBA00005046"/>
    </source>
</evidence>
<name>A0A133U6M6_9EURY</name>
<keyword evidence="2" id="KW-0501">Molybdenum cofactor biosynthesis</keyword>
<dbReference type="GO" id="GO:0061798">
    <property type="term" value="F:GTP 3',8'-cyclase activity"/>
    <property type="evidence" value="ECO:0007669"/>
    <property type="project" value="TreeGrafter"/>
</dbReference>
<dbReference type="UniPathway" id="UPA00344"/>
<dbReference type="InterPro" id="IPR036522">
    <property type="entry name" value="MoaC_sf"/>
</dbReference>
<protein>
    <submittedName>
        <fullName evidence="4">Molybdenum cofactor biosynthesis protein MoaC</fullName>
    </submittedName>
</protein>
<dbReference type="PANTHER" id="PTHR22960">
    <property type="entry name" value="MOLYBDOPTERIN COFACTOR SYNTHESIS PROTEIN A"/>
    <property type="match status" value="1"/>
</dbReference>
<dbReference type="NCBIfam" id="NF008999">
    <property type="entry name" value="PRK12343.1"/>
    <property type="match status" value="1"/>
</dbReference>
<accession>A0A133U6M6</accession>
<feature type="domain" description="Molybdopterin cofactor biosynthesis C (MoaC)" evidence="3">
    <location>
        <begin position="4"/>
        <end position="142"/>
    </location>
</feature>
<keyword evidence="5" id="KW-1185">Reference proteome</keyword>